<keyword evidence="3" id="KW-1185">Reference proteome</keyword>
<evidence type="ECO:0000313" key="2">
    <source>
        <dbReference type="EMBL" id="OPC68982.1"/>
    </source>
</evidence>
<feature type="compositionally biased region" description="Polar residues" evidence="1">
    <location>
        <begin position="1"/>
        <end position="11"/>
    </location>
</feature>
<evidence type="ECO:0000313" key="3">
    <source>
        <dbReference type="Proteomes" id="UP000190813"/>
    </source>
</evidence>
<comment type="caution">
    <text evidence="2">The sequence shown here is derived from an EMBL/GenBank/DDBJ whole genome shotgun (WGS) entry which is preliminary data.</text>
</comment>
<dbReference type="Proteomes" id="UP000190813">
    <property type="component" value="Unassembled WGS sequence"/>
</dbReference>
<evidence type="ECO:0000256" key="1">
    <source>
        <dbReference type="SAM" id="MobiDB-lite"/>
    </source>
</evidence>
<gene>
    <name evidence="2" type="ORF">BAZ10_00100</name>
</gene>
<dbReference type="EMBL" id="MAHX01000004">
    <property type="protein sequence ID" value="OPC68982.1"/>
    <property type="molecule type" value="Genomic_DNA"/>
</dbReference>
<organism evidence="2 3">
    <name type="scientific">Elizabethkingia occulta</name>
    <dbReference type="NCBI Taxonomy" id="1867263"/>
    <lineage>
        <taxon>Bacteria</taxon>
        <taxon>Pseudomonadati</taxon>
        <taxon>Bacteroidota</taxon>
        <taxon>Flavobacteriia</taxon>
        <taxon>Flavobacteriales</taxon>
        <taxon>Weeksellaceae</taxon>
        <taxon>Elizabethkingia</taxon>
    </lineage>
</organism>
<accession>A0A1T3MWI1</accession>
<sequence>MTSMKNQQKTQGEFFKQNKEKKNYSTPILDVMTIEMECGIAANSAAVSPVTVNGNTDQVQTNWNGNDDTTIEAPF</sequence>
<proteinExistence type="predicted"/>
<dbReference type="AlphaFoldDB" id="A0A1T3MWI1"/>
<protein>
    <submittedName>
        <fullName evidence="2">Uncharacterized protein</fullName>
    </submittedName>
</protein>
<name>A0A1T3MWI1_9FLAO</name>
<reference evidence="2 3" key="1">
    <citation type="submission" date="2016-06" db="EMBL/GenBank/DDBJ databases">
        <title>Revisiting the taxonomy of the Elizabethkingia Genus based on Whole-Genome Sequencing, Optical Mapping, and MALDI-TOF.</title>
        <authorList>
            <person name="Nicholson A.C."/>
        </authorList>
    </citation>
    <scope>NUCLEOTIDE SEQUENCE [LARGE SCALE GENOMIC DNA]</scope>
    <source>
        <strain evidence="2 3">G4070</strain>
    </source>
</reference>
<feature type="region of interest" description="Disordered" evidence="1">
    <location>
        <begin position="1"/>
        <end position="20"/>
    </location>
</feature>